<dbReference type="InterPro" id="IPR039300">
    <property type="entry name" value="JASON"/>
</dbReference>
<feature type="region of interest" description="Disordered" evidence="1">
    <location>
        <begin position="8"/>
        <end position="83"/>
    </location>
</feature>
<feature type="compositionally biased region" description="Basic residues" evidence="1">
    <location>
        <begin position="13"/>
        <end position="23"/>
    </location>
</feature>
<feature type="compositionally biased region" description="Polar residues" evidence="1">
    <location>
        <begin position="286"/>
        <end position="297"/>
    </location>
</feature>
<evidence type="ECO:0000313" key="2">
    <source>
        <dbReference type="EMBL" id="KAL3531201.1"/>
    </source>
</evidence>
<feature type="region of interest" description="Disordered" evidence="1">
    <location>
        <begin position="100"/>
        <end position="168"/>
    </location>
</feature>
<dbReference type="AlphaFoldDB" id="A0ABD3AJ76"/>
<dbReference type="PANTHER" id="PTHR33318:SF4">
    <property type="entry name" value="OS04G0511700 PROTEIN"/>
    <property type="match status" value="1"/>
</dbReference>
<sequence>MGCFLGCFGGSKDRKRRKQRNKVIPRDQQLRHGASNSLQKTLSTEQPIKESPFTNLVPGLSDNSEEQLSQLSSSPRKRVTFNSNVTTHKHVSVVESVEFLPESEEIREKENEEILVKTSKSSESGDDSVSSSVGSYPLNHRYQNCRDSDDEAEEFGDGNLEDDDHEEDYNDYDDCVDDRIIGQEVWCESVVNDAALESRIDKLSDQAILVEVESPTEMSFLPNQEVKTLGLNRNARNRSDYVHPVLNPVENLTQWKTVKSKGTLQLKPQKENFTAELEAPHMPFSSGPTFKQSSSSLKPKPDRYKCSNVEVAVDASLSTWLGGPESTPAKTTFGSLETVTCERASIVSQGSNSMISLEDRLILGALTVEELKQLSASSLSRRSPSRSPDEIPIIGTVGTYWNDSVSSKDSRSTSSFKGIPNTTSKYREDKRVNWHSTPFETRLERALNRGTGEA</sequence>
<feature type="compositionally biased region" description="Low complexity" evidence="1">
    <location>
        <begin position="119"/>
        <end position="135"/>
    </location>
</feature>
<feature type="region of interest" description="Disordered" evidence="1">
    <location>
        <begin position="280"/>
        <end position="301"/>
    </location>
</feature>
<feature type="compositionally biased region" description="Basic and acidic residues" evidence="1">
    <location>
        <begin position="104"/>
        <end position="115"/>
    </location>
</feature>
<dbReference type="PANTHER" id="PTHR33318">
    <property type="entry name" value="ASPARTYL/GLUTAMYL-TRNA(ASN/GLN) AMIDOTRANSFERASE SUBUNIT"/>
    <property type="match status" value="1"/>
</dbReference>
<feature type="compositionally biased region" description="Polar residues" evidence="1">
    <location>
        <begin position="34"/>
        <end position="46"/>
    </location>
</feature>
<dbReference type="Proteomes" id="UP001630127">
    <property type="component" value="Unassembled WGS sequence"/>
</dbReference>
<organism evidence="2 3">
    <name type="scientific">Cinchona calisaya</name>
    <dbReference type="NCBI Taxonomy" id="153742"/>
    <lineage>
        <taxon>Eukaryota</taxon>
        <taxon>Viridiplantae</taxon>
        <taxon>Streptophyta</taxon>
        <taxon>Embryophyta</taxon>
        <taxon>Tracheophyta</taxon>
        <taxon>Spermatophyta</taxon>
        <taxon>Magnoliopsida</taxon>
        <taxon>eudicotyledons</taxon>
        <taxon>Gunneridae</taxon>
        <taxon>Pentapetalae</taxon>
        <taxon>asterids</taxon>
        <taxon>lamiids</taxon>
        <taxon>Gentianales</taxon>
        <taxon>Rubiaceae</taxon>
        <taxon>Cinchonoideae</taxon>
        <taxon>Cinchoneae</taxon>
        <taxon>Cinchona</taxon>
    </lineage>
</organism>
<gene>
    <name evidence="2" type="ORF">ACH5RR_010523</name>
</gene>
<keyword evidence="3" id="KW-1185">Reference proteome</keyword>
<feature type="compositionally biased region" description="Acidic residues" evidence="1">
    <location>
        <begin position="148"/>
        <end position="168"/>
    </location>
</feature>
<proteinExistence type="predicted"/>
<dbReference type="EMBL" id="JBJUIK010000004">
    <property type="protein sequence ID" value="KAL3531201.1"/>
    <property type="molecule type" value="Genomic_DNA"/>
</dbReference>
<reference evidence="2 3" key="1">
    <citation type="submission" date="2024-11" db="EMBL/GenBank/DDBJ databases">
        <title>A near-complete genome assembly of Cinchona calisaya.</title>
        <authorList>
            <person name="Lian D.C."/>
            <person name="Zhao X.W."/>
            <person name="Wei L."/>
        </authorList>
    </citation>
    <scope>NUCLEOTIDE SEQUENCE [LARGE SCALE GENOMIC DNA]</scope>
    <source>
        <tissue evidence="2">Nenye</tissue>
    </source>
</reference>
<name>A0ABD3AJ76_9GENT</name>
<accession>A0ABD3AJ76</accession>
<evidence type="ECO:0000256" key="1">
    <source>
        <dbReference type="SAM" id="MobiDB-lite"/>
    </source>
</evidence>
<comment type="caution">
    <text evidence="2">The sequence shown here is derived from an EMBL/GenBank/DDBJ whole genome shotgun (WGS) entry which is preliminary data.</text>
</comment>
<evidence type="ECO:0000313" key="3">
    <source>
        <dbReference type="Proteomes" id="UP001630127"/>
    </source>
</evidence>
<protein>
    <submittedName>
        <fullName evidence="2">Uncharacterized protein</fullName>
    </submittedName>
</protein>